<reference evidence="4 5" key="1">
    <citation type="submission" date="2016-08" db="EMBL/GenBank/DDBJ databases">
        <authorList>
            <consortium name="Lentinula edodes genome sequencing consortium"/>
            <person name="Sakamoto Y."/>
            <person name="Nakade K."/>
            <person name="Sato S."/>
            <person name="Yoshida Y."/>
            <person name="Miyazaki K."/>
            <person name="Natsume S."/>
            <person name="Konno N."/>
        </authorList>
    </citation>
    <scope>NUCLEOTIDE SEQUENCE [LARGE SCALE GENOMIC DNA]</scope>
    <source>
        <strain evidence="4 5">NBRC 111202</strain>
    </source>
</reference>
<keyword evidence="3" id="KW-0560">Oxidoreductase</keyword>
<dbReference type="PRINTS" id="PR00081">
    <property type="entry name" value="GDHRDH"/>
</dbReference>
<dbReference type="STRING" id="5353.A0A1Q3ESZ3"/>
<dbReference type="Proteomes" id="UP000188533">
    <property type="component" value="Unassembled WGS sequence"/>
</dbReference>
<evidence type="ECO:0000313" key="5">
    <source>
        <dbReference type="Proteomes" id="UP000188533"/>
    </source>
</evidence>
<proteinExistence type="inferred from homology"/>
<keyword evidence="5" id="KW-1185">Reference proteome</keyword>
<dbReference type="InterPro" id="IPR002347">
    <property type="entry name" value="SDR_fam"/>
</dbReference>
<dbReference type="Gene3D" id="3.40.50.720">
    <property type="entry name" value="NAD(P)-binding Rossmann-like Domain"/>
    <property type="match status" value="1"/>
</dbReference>
<gene>
    <name evidence="4" type="ORF">LENED_012601</name>
</gene>
<comment type="caution">
    <text evidence="4">The sequence shown here is derived from an EMBL/GenBank/DDBJ whole genome shotgun (WGS) entry which is preliminary data.</text>
</comment>
<dbReference type="PANTHER" id="PTHR44169">
    <property type="entry name" value="NADPH-DEPENDENT 1-ACYLDIHYDROXYACETONE PHOSPHATE REDUCTASE"/>
    <property type="match status" value="1"/>
</dbReference>
<organism evidence="4 5">
    <name type="scientific">Lentinula edodes</name>
    <name type="common">Shiitake mushroom</name>
    <name type="synonym">Lentinus edodes</name>
    <dbReference type="NCBI Taxonomy" id="5353"/>
    <lineage>
        <taxon>Eukaryota</taxon>
        <taxon>Fungi</taxon>
        <taxon>Dikarya</taxon>
        <taxon>Basidiomycota</taxon>
        <taxon>Agaricomycotina</taxon>
        <taxon>Agaricomycetes</taxon>
        <taxon>Agaricomycetidae</taxon>
        <taxon>Agaricales</taxon>
        <taxon>Marasmiineae</taxon>
        <taxon>Omphalotaceae</taxon>
        <taxon>Lentinula</taxon>
    </lineage>
</organism>
<evidence type="ECO:0000313" key="4">
    <source>
        <dbReference type="EMBL" id="GAW10346.1"/>
    </source>
</evidence>
<dbReference type="PROSITE" id="PS00061">
    <property type="entry name" value="ADH_SHORT"/>
    <property type="match status" value="1"/>
</dbReference>
<protein>
    <submittedName>
        <fullName evidence="4">NAD P-binding protein</fullName>
    </submittedName>
</protein>
<evidence type="ECO:0000256" key="3">
    <source>
        <dbReference type="ARBA" id="ARBA00023002"/>
    </source>
</evidence>
<reference evidence="4 5" key="2">
    <citation type="submission" date="2017-02" db="EMBL/GenBank/DDBJ databases">
        <title>A genome survey and senescence transcriptome analysis in Lentinula edodes.</title>
        <authorList>
            <person name="Sakamoto Y."/>
            <person name="Nakade K."/>
            <person name="Sato S."/>
            <person name="Yoshida Y."/>
            <person name="Miyazaki K."/>
            <person name="Natsume S."/>
            <person name="Konno N."/>
        </authorList>
    </citation>
    <scope>NUCLEOTIDE SEQUENCE [LARGE SCALE GENOMIC DNA]</scope>
    <source>
        <strain evidence="4 5">NBRC 111202</strain>
    </source>
</reference>
<evidence type="ECO:0000256" key="1">
    <source>
        <dbReference type="ARBA" id="ARBA00006484"/>
    </source>
</evidence>
<accession>A0A1Q3ESZ3</accession>
<dbReference type="InterPro" id="IPR020904">
    <property type="entry name" value="Sc_DH/Rdtase_CS"/>
</dbReference>
<evidence type="ECO:0000256" key="2">
    <source>
        <dbReference type="ARBA" id="ARBA00022857"/>
    </source>
</evidence>
<comment type="similarity">
    <text evidence="1">Belongs to the short-chain dehydrogenases/reductases (SDR) family.</text>
</comment>
<dbReference type="EMBL" id="BDGU01001674">
    <property type="protein sequence ID" value="GAW10346.1"/>
    <property type="molecule type" value="Genomic_DNA"/>
</dbReference>
<sequence>MSPSIDNAKCVLVTGATSGIGRALALAIASLPSHPKVIGVGRRKDRLVGLTEAGIDAEKFDVNADKAATKNFVEEMIKKYPEIDTLVLAAGIQREVHFKKEVDLEAIATEMHVNYFSILTIISFFMPHLLAKSVSGHPCLIAPVTSGLAYVPAPWIANYSASKAALHSLCSSLRVQLEDTSIGVIEISPPLVESELHDAEGTTGALSQFWMPLEEYTKETMEGLQRGVNVVCSGMSKNIYEKFEQPKERIITEMAKRAATHSKMIACTVDNEDK</sequence>
<dbReference type="Pfam" id="PF00106">
    <property type="entry name" value="adh_short"/>
    <property type="match status" value="1"/>
</dbReference>
<keyword evidence="2" id="KW-0521">NADP</keyword>
<name>A0A1Q3ESZ3_LENED</name>
<dbReference type="PANTHER" id="PTHR44169:SF6">
    <property type="entry name" value="NADPH-DEPENDENT 1-ACYLDIHYDROXYACETONE PHOSPHATE REDUCTASE"/>
    <property type="match status" value="1"/>
</dbReference>
<dbReference type="GO" id="GO:0016491">
    <property type="term" value="F:oxidoreductase activity"/>
    <property type="evidence" value="ECO:0007669"/>
    <property type="project" value="UniProtKB-KW"/>
</dbReference>
<dbReference type="AlphaFoldDB" id="A0A1Q3ESZ3"/>
<dbReference type="SUPFAM" id="SSF51735">
    <property type="entry name" value="NAD(P)-binding Rossmann-fold domains"/>
    <property type="match status" value="1"/>
</dbReference>
<dbReference type="InterPro" id="IPR036291">
    <property type="entry name" value="NAD(P)-bd_dom_sf"/>
</dbReference>